<name>A0ABN8J531_9NEOP</name>
<reference evidence="1" key="1">
    <citation type="submission" date="2022-03" db="EMBL/GenBank/DDBJ databases">
        <authorList>
            <person name="Martin H S."/>
        </authorList>
    </citation>
    <scope>NUCLEOTIDE SEQUENCE</scope>
</reference>
<organism evidence="1 2">
    <name type="scientific">Iphiclides podalirius</name>
    <name type="common">scarce swallowtail</name>
    <dbReference type="NCBI Taxonomy" id="110791"/>
    <lineage>
        <taxon>Eukaryota</taxon>
        <taxon>Metazoa</taxon>
        <taxon>Ecdysozoa</taxon>
        <taxon>Arthropoda</taxon>
        <taxon>Hexapoda</taxon>
        <taxon>Insecta</taxon>
        <taxon>Pterygota</taxon>
        <taxon>Neoptera</taxon>
        <taxon>Endopterygota</taxon>
        <taxon>Lepidoptera</taxon>
        <taxon>Glossata</taxon>
        <taxon>Ditrysia</taxon>
        <taxon>Papilionoidea</taxon>
        <taxon>Papilionidae</taxon>
        <taxon>Papilioninae</taxon>
        <taxon>Iphiclides</taxon>
    </lineage>
</organism>
<feature type="non-terminal residue" evidence="1">
    <location>
        <position position="1"/>
    </location>
</feature>
<evidence type="ECO:0000313" key="1">
    <source>
        <dbReference type="EMBL" id="CAH2074736.1"/>
    </source>
</evidence>
<evidence type="ECO:0000313" key="2">
    <source>
        <dbReference type="Proteomes" id="UP000837857"/>
    </source>
</evidence>
<protein>
    <submittedName>
        <fullName evidence="1">Uncharacterized protein</fullName>
    </submittedName>
</protein>
<accession>A0ABN8J531</accession>
<gene>
    <name evidence="1" type="ORF">IPOD504_LOCUS16222</name>
</gene>
<proteinExistence type="predicted"/>
<sequence length="92" mass="9676">MYGHYAFTGHEKAWSGVDRRNNCNRAEGVGVPSAPFLPPLGSLADLSRGVSTDRAETGGAPVRLLGPISRLKRGAELSLSDSGNCVEEGYAT</sequence>
<dbReference type="EMBL" id="OW152819">
    <property type="protein sequence ID" value="CAH2074736.1"/>
    <property type="molecule type" value="Genomic_DNA"/>
</dbReference>
<keyword evidence="2" id="KW-1185">Reference proteome</keyword>
<dbReference type="Proteomes" id="UP000837857">
    <property type="component" value="Chromosome 7"/>
</dbReference>